<feature type="non-terminal residue" evidence="1">
    <location>
        <position position="1"/>
    </location>
</feature>
<sequence length="169" mass="18278">ATQELLSPLRLVETPGALVVSTLHSEGAMDIMTKKATEATQELFSTLRLVENPGALGISTLLEICGEGTMDITEVATETFQAFFSGLRLTETPVALGIPTLHENCGEIIVDIITKEVTDATQWTPTILRLVKQLSKTTRTELAQIGIELATGSRTLHPLLHPLLSTNMK</sequence>
<organism evidence="1">
    <name type="scientific">Alectorobius mimon</name>
    <dbReference type="NCBI Taxonomy" id="360319"/>
    <lineage>
        <taxon>Eukaryota</taxon>
        <taxon>Metazoa</taxon>
        <taxon>Ecdysozoa</taxon>
        <taxon>Arthropoda</taxon>
        <taxon>Chelicerata</taxon>
        <taxon>Arachnida</taxon>
        <taxon>Acari</taxon>
        <taxon>Parasitiformes</taxon>
        <taxon>Ixodida</taxon>
        <taxon>Ixodoidea</taxon>
        <taxon>Argasidae</taxon>
        <taxon>Ornithodorinae</taxon>
        <taxon>Alectorobius</taxon>
    </lineage>
</organism>
<evidence type="ECO:0000313" key="1">
    <source>
        <dbReference type="EMBL" id="JAR86989.1"/>
    </source>
</evidence>
<accession>A0A147B870</accession>
<dbReference type="AlphaFoldDB" id="A0A147B870"/>
<reference evidence="1" key="1">
    <citation type="submission" date="2016-03" db="EMBL/GenBank/DDBJ databases">
        <title>Gut transcriptome analysis on engorged females of Ornithodoros mimon (Acari: Argasidae) and phylogenetic inferences of soft ticks.</title>
        <authorList>
            <person name="Landulfo G.A."/>
            <person name="Giovanni D."/>
            <person name="Carvalho E."/>
            <person name="Junqueira-de-Azevedo I."/>
            <person name="Patane J."/>
            <person name="Mendoca R."/>
            <person name="Barros-Battesti D."/>
        </authorList>
    </citation>
    <scope>NUCLEOTIDE SEQUENCE</scope>
    <source>
        <strain evidence="1">Females</strain>
        <tissue evidence="1">Gut</tissue>
    </source>
</reference>
<protein>
    <submittedName>
        <fullName evidence="1">Uncharacterized protein</fullName>
    </submittedName>
</protein>
<feature type="non-terminal residue" evidence="1">
    <location>
        <position position="169"/>
    </location>
</feature>
<name>A0A147B870_9ACAR</name>
<proteinExistence type="predicted"/>
<dbReference type="EMBL" id="GEIB01001107">
    <property type="protein sequence ID" value="JAR86989.1"/>
    <property type="molecule type" value="Transcribed_RNA"/>
</dbReference>